<dbReference type="InterPro" id="IPR037185">
    <property type="entry name" value="EmrE-like"/>
</dbReference>
<protein>
    <recommendedName>
        <fullName evidence="7">EamA domain-containing protein</fullName>
    </recommendedName>
</protein>
<evidence type="ECO:0000313" key="9">
    <source>
        <dbReference type="Proteomes" id="UP000078070"/>
    </source>
</evidence>
<dbReference type="EMBL" id="CP015839">
    <property type="protein sequence ID" value="ANG65034.1"/>
    <property type="molecule type" value="Genomic_DNA"/>
</dbReference>
<evidence type="ECO:0000256" key="2">
    <source>
        <dbReference type="ARBA" id="ARBA00022475"/>
    </source>
</evidence>
<evidence type="ECO:0000256" key="6">
    <source>
        <dbReference type="SAM" id="Phobius"/>
    </source>
</evidence>
<keyword evidence="5 6" id="KW-0472">Membrane</keyword>
<gene>
    <name evidence="8" type="ORF">A8C75_00070</name>
</gene>
<proteinExistence type="predicted"/>
<feature type="domain" description="EamA" evidence="7">
    <location>
        <begin position="154"/>
        <end position="286"/>
    </location>
</feature>
<keyword evidence="3 6" id="KW-0812">Transmembrane</keyword>
<evidence type="ECO:0000256" key="5">
    <source>
        <dbReference type="ARBA" id="ARBA00023136"/>
    </source>
</evidence>
<dbReference type="GO" id="GO:0005886">
    <property type="term" value="C:plasma membrane"/>
    <property type="evidence" value="ECO:0007669"/>
    <property type="project" value="UniProtKB-SubCell"/>
</dbReference>
<dbReference type="Proteomes" id="UP000078070">
    <property type="component" value="Chromosome"/>
</dbReference>
<keyword evidence="9" id="KW-1185">Reference proteome</keyword>
<feature type="domain" description="EamA" evidence="7">
    <location>
        <begin position="12"/>
        <end position="142"/>
    </location>
</feature>
<evidence type="ECO:0000256" key="1">
    <source>
        <dbReference type="ARBA" id="ARBA00004651"/>
    </source>
</evidence>
<dbReference type="PANTHER" id="PTHR42920:SF11">
    <property type="entry name" value="INNER MEMBRANE PROTEIN YTFF"/>
    <property type="match status" value="1"/>
</dbReference>
<dbReference type="Pfam" id="PF00892">
    <property type="entry name" value="EamA"/>
    <property type="match status" value="2"/>
</dbReference>
<dbReference type="SUPFAM" id="SSF103481">
    <property type="entry name" value="Multidrug resistance efflux transporter EmrE"/>
    <property type="match status" value="2"/>
</dbReference>
<feature type="transmembrane region" description="Helical" evidence="6">
    <location>
        <begin position="152"/>
        <end position="173"/>
    </location>
</feature>
<dbReference type="KEGG" id="mars:A8C75_00070"/>
<feature type="transmembrane region" description="Helical" evidence="6">
    <location>
        <begin position="247"/>
        <end position="266"/>
    </location>
</feature>
<reference evidence="9" key="1">
    <citation type="submission" date="2016-05" db="EMBL/GenBank/DDBJ databases">
        <authorList>
            <person name="Baek K."/>
            <person name="Yang S.-J."/>
        </authorList>
    </citation>
    <scope>NUCLEOTIDE SEQUENCE [LARGE SCALE GENOMIC DNA]</scope>
    <source>
        <strain evidence="9">ST58-10</strain>
    </source>
</reference>
<evidence type="ECO:0000256" key="3">
    <source>
        <dbReference type="ARBA" id="ARBA00022692"/>
    </source>
</evidence>
<comment type="subcellular location">
    <subcellularLocation>
        <location evidence="1">Cell membrane</location>
        <topology evidence="1">Multi-pass membrane protein</topology>
    </subcellularLocation>
</comment>
<dbReference type="InterPro" id="IPR000620">
    <property type="entry name" value="EamA_dom"/>
</dbReference>
<feature type="transmembrane region" description="Helical" evidence="6">
    <location>
        <begin position="180"/>
        <end position="200"/>
    </location>
</feature>
<organism evidence="8 9">
    <name type="scientific">Marinobacterium aestuarii</name>
    <dbReference type="NCBI Taxonomy" id="1821621"/>
    <lineage>
        <taxon>Bacteria</taxon>
        <taxon>Pseudomonadati</taxon>
        <taxon>Pseudomonadota</taxon>
        <taxon>Gammaproteobacteria</taxon>
        <taxon>Oceanospirillales</taxon>
        <taxon>Oceanospirillaceae</taxon>
        <taxon>Marinobacterium</taxon>
    </lineage>
</organism>
<feature type="transmembrane region" description="Helical" evidence="6">
    <location>
        <begin position="212"/>
        <end position="235"/>
    </location>
</feature>
<keyword evidence="4 6" id="KW-1133">Transmembrane helix</keyword>
<evidence type="ECO:0000259" key="7">
    <source>
        <dbReference type="Pfam" id="PF00892"/>
    </source>
</evidence>
<evidence type="ECO:0000313" key="8">
    <source>
        <dbReference type="EMBL" id="ANG65034.1"/>
    </source>
</evidence>
<feature type="transmembrane region" description="Helical" evidence="6">
    <location>
        <begin position="12"/>
        <end position="30"/>
    </location>
</feature>
<dbReference type="InterPro" id="IPR051258">
    <property type="entry name" value="Diverse_Substrate_Transporter"/>
</dbReference>
<sequence length="309" mass="33009">MGSTNSSAGTTRGLLYALGAVLIWSGFILVSRAGALASLAMTDMLAVRFGTALVLLAPLVWIKRRDLFNLRILVLGAIGGLGYGAFVYAGFERAPATHAALLLPGLMPVMIAVMAYLFAAERKPAVVWLGIAVSSLGIGVLLLNTLLESTRFWLGDLCFVLACFFWAIYTVLLRAWRVPAWTATVGVVMVSGGLYLPFYLGLFYQGFSEQSWALIIGQGFYQGVLATIVQMLLYVRAVQLLGATRMGALMALVPVLAGGLAVPLFGEVLSPILMLSIGLVILGSVVGNLPQSWVTLPWLCRLPRSGAHT</sequence>
<dbReference type="AlphaFoldDB" id="A0A1A9F3Y0"/>
<accession>A0A1A9F3Y0</accession>
<feature type="transmembrane region" description="Helical" evidence="6">
    <location>
        <begin position="72"/>
        <end position="91"/>
    </location>
</feature>
<reference evidence="8 9" key="2">
    <citation type="journal article" date="2018" name="Int. J. Syst. Evol. Microbiol.">
        <title>Marinobacterium aestuarii sp. nov., a benzene-degrading marine bacterium isolated from estuary sediment.</title>
        <authorList>
            <person name="Bae S.S."/>
            <person name="Jung J."/>
            <person name="Chung D."/>
            <person name="Baek K."/>
        </authorList>
    </citation>
    <scope>NUCLEOTIDE SEQUENCE [LARGE SCALE GENOMIC DNA]</scope>
    <source>
        <strain evidence="8 9">ST58-10</strain>
    </source>
</reference>
<feature type="transmembrane region" description="Helical" evidence="6">
    <location>
        <begin position="272"/>
        <end position="289"/>
    </location>
</feature>
<feature type="transmembrane region" description="Helical" evidence="6">
    <location>
        <begin position="126"/>
        <end position="146"/>
    </location>
</feature>
<keyword evidence="2" id="KW-1003">Cell membrane</keyword>
<dbReference type="PANTHER" id="PTHR42920">
    <property type="entry name" value="OS03G0707200 PROTEIN-RELATED"/>
    <property type="match status" value="1"/>
</dbReference>
<evidence type="ECO:0000256" key="4">
    <source>
        <dbReference type="ARBA" id="ARBA00022989"/>
    </source>
</evidence>
<feature type="transmembrane region" description="Helical" evidence="6">
    <location>
        <begin position="36"/>
        <end position="60"/>
    </location>
</feature>
<name>A0A1A9F3Y0_9GAMM</name>
<feature type="transmembrane region" description="Helical" evidence="6">
    <location>
        <begin position="97"/>
        <end position="119"/>
    </location>
</feature>